<gene>
    <name evidence="3" type="ORF">IC627_16355</name>
    <name evidence="2" type="ORF">PDPUS_2_00571</name>
</gene>
<evidence type="ECO:0000313" key="3">
    <source>
        <dbReference type="EMBL" id="QOD58450.1"/>
    </source>
</evidence>
<dbReference type="InterPro" id="IPR018648">
    <property type="entry name" value="DUF2076"/>
</dbReference>
<reference evidence="2" key="1">
    <citation type="journal article" date="2017" name="Genome Announc.">
        <title>Whole-Genome Sequence of Photobacterium damselae subsp. piscicida Strain 91-197, Isolated from Hybrid Striped Bass (Morone sp.) in the United States.</title>
        <authorList>
            <person name="Teru Y."/>
            <person name="Hikima J."/>
            <person name="Kono T."/>
            <person name="Sakai M."/>
            <person name="Takano T."/>
            <person name="Hawke J.P."/>
            <person name="Takeyama H."/>
            <person name="Aoki T."/>
        </authorList>
    </citation>
    <scope>NUCLEOTIDE SEQUENCE</scope>
    <source>
        <strain evidence="2">91-197</strain>
    </source>
</reference>
<evidence type="ECO:0000313" key="5">
    <source>
        <dbReference type="Proteomes" id="UP000516656"/>
    </source>
</evidence>
<dbReference type="EMBL" id="CP061855">
    <property type="protein sequence ID" value="QOD58450.1"/>
    <property type="molecule type" value="Genomic_DNA"/>
</dbReference>
<protein>
    <submittedName>
        <fullName evidence="3">DUF2076 family protein</fullName>
    </submittedName>
</protein>
<reference evidence="3 5" key="3">
    <citation type="submission" date="2020-09" db="EMBL/GenBank/DDBJ databases">
        <title>Complete, closed and curated genome sequences of Photobacterium damselae subsp. piscicida isolates from Australia indicate localised evolution and additional plasmid-borne pathogenicity mechanisms.</title>
        <authorList>
            <person name="Baseggio L."/>
            <person name="Silayeva O."/>
            <person name="Buller N."/>
            <person name="Landos M."/>
            <person name="Engelstaedter J."/>
            <person name="Barnes A.C."/>
        </authorList>
    </citation>
    <scope>NUCLEOTIDE SEQUENCE [LARGE SCALE GENOMIC DNA]</scope>
    <source>
        <strain evidence="3 5">AS-16-0540-1</strain>
    </source>
</reference>
<feature type="region of interest" description="Disordered" evidence="1">
    <location>
        <begin position="147"/>
        <end position="266"/>
    </location>
</feature>
<feature type="compositionally biased region" description="Gly residues" evidence="1">
    <location>
        <begin position="213"/>
        <end position="225"/>
    </location>
</feature>
<dbReference type="EMBL" id="AP018046">
    <property type="protein sequence ID" value="BAX55157.1"/>
    <property type="molecule type" value="Genomic_DNA"/>
</dbReference>
<evidence type="ECO:0000313" key="2">
    <source>
        <dbReference type="EMBL" id="BAX55157.1"/>
    </source>
</evidence>
<dbReference type="AlphaFoldDB" id="A0A1V1VEX4"/>
<dbReference type="Proteomes" id="UP000218676">
    <property type="component" value="Chromosome 2"/>
</dbReference>
<dbReference type="Proteomes" id="UP000516656">
    <property type="component" value="Chromosome 2"/>
</dbReference>
<dbReference type="Pfam" id="PF09849">
    <property type="entry name" value="DUF2076"/>
    <property type="match status" value="1"/>
</dbReference>
<accession>A0A1V1VEX4</accession>
<evidence type="ECO:0000313" key="4">
    <source>
        <dbReference type="Proteomes" id="UP000218676"/>
    </source>
</evidence>
<feature type="compositionally biased region" description="Low complexity" evidence="1">
    <location>
        <begin position="147"/>
        <end position="168"/>
    </location>
</feature>
<proteinExistence type="predicted"/>
<dbReference type="RefSeq" id="WP_086958928.1">
    <property type="nucleotide sequence ID" value="NZ_AP018046.1"/>
</dbReference>
<name>A0A1V1VEX4_PHODP</name>
<organism evidence="2 4">
    <name type="scientific">Photobacterium damsela subsp. piscicida</name>
    <name type="common">Pasteurella piscicida</name>
    <dbReference type="NCBI Taxonomy" id="38294"/>
    <lineage>
        <taxon>Bacteria</taxon>
        <taxon>Pseudomonadati</taxon>
        <taxon>Pseudomonadota</taxon>
        <taxon>Gammaproteobacteria</taxon>
        <taxon>Vibrionales</taxon>
        <taxon>Vibrionaceae</taxon>
        <taxon>Photobacterium</taxon>
    </lineage>
</organism>
<feature type="compositionally biased region" description="Low complexity" evidence="1">
    <location>
        <begin position="199"/>
        <end position="212"/>
    </location>
</feature>
<evidence type="ECO:0000256" key="1">
    <source>
        <dbReference type="SAM" id="MobiDB-lite"/>
    </source>
</evidence>
<reference evidence="4" key="2">
    <citation type="submission" date="2017-05" db="EMBL/GenBank/DDBJ databases">
        <title>Whole genome sequence of fish pathogenic bacteria, Photobacterium damselae subsp. piscicida, strain 91-197, isolated from hybrid striped bass (Morone sp.) in USA.</title>
        <authorList>
            <person name="Teru Y."/>
            <person name="Hikima J."/>
            <person name="Kono T."/>
            <person name="Sakai M."/>
            <person name="Takano T."/>
            <person name="Hawke J.P."/>
            <person name="Takeyama H."/>
            <person name="Aoki T."/>
        </authorList>
    </citation>
    <scope>NUCLEOTIDE SEQUENCE [LARGE SCALE GENOMIC DNA]</scope>
    <source>
        <strain evidence="4">91-197</strain>
    </source>
</reference>
<sequence length="266" mass="28277">MTPQEKELILSVANKLKQSPNNKKDSEAEAVINTEIASQPDVIYKLTQAVLVQEMALKNLKEQNEYLQKNSEYYKEQNNRGTFSRMFGGSQAAPQPPQPPVRQPSAFGGFMQTAAGVAAGMVAGHLISDMLFDNKDTATPEETVVVDDNNQNTAPDNADAAQQDTAQNSDTSSNDNDFENPAFDDNSNGGSFLDDTANNSFSGGFGDSDFGDSGFGSDTGFGGDNGFTDNSGFGDDDTFANNGFGGGDDSFFSGDDSGFGDDDDTF</sequence>
<feature type="region of interest" description="Disordered" evidence="1">
    <location>
        <begin position="81"/>
        <end position="106"/>
    </location>
</feature>